<keyword evidence="2" id="KW-1185">Reference proteome</keyword>
<sequence length="139" mass="15781">MKTPSDNLAILKSNQTQLPRHLRNKLVLLIGDSYERNLVRDICELTGRKARAATLNGTLFTNNQGYSGSTYICTITKDSASFVLVSVFHLGVLDPMPNAKKHSNHWQPDSPTDLPDRISWIPHMLKFLRKSYILLYVLD</sequence>
<reference evidence="1 2" key="1">
    <citation type="submission" date="2016-07" db="EMBL/GenBank/DDBJ databases">
        <title>Pervasive Adenine N6-methylation of Active Genes in Fungi.</title>
        <authorList>
            <consortium name="DOE Joint Genome Institute"/>
            <person name="Mondo S.J."/>
            <person name="Dannebaum R.O."/>
            <person name="Kuo R.C."/>
            <person name="Labutti K."/>
            <person name="Haridas S."/>
            <person name="Kuo A."/>
            <person name="Salamov A."/>
            <person name="Ahrendt S.R."/>
            <person name="Lipzen A."/>
            <person name="Sullivan W."/>
            <person name="Andreopoulos W.B."/>
            <person name="Clum A."/>
            <person name="Lindquist E."/>
            <person name="Daum C."/>
            <person name="Ramamoorthy G.K."/>
            <person name="Gryganskyi A."/>
            <person name="Culley D."/>
            <person name="Magnuson J.K."/>
            <person name="James T.Y."/>
            <person name="O'Malley M.A."/>
            <person name="Stajich J.E."/>
            <person name="Spatafora J.W."/>
            <person name="Visel A."/>
            <person name="Grigoriev I.V."/>
        </authorList>
    </citation>
    <scope>NUCLEOTIDE SEQUENCE [LARGE SCALE GENOMIC DNA]</scope>
    <source>
        <strain evidence="1 2">JEL800</strain>
    </source>
</reference>
<name>A0A1Y2CU42_9FUNG</name>
<evidence type="ECO:0000313" key="2">
    <source>
        <dbReference type="Proteomes" id="UP000193642"/>
    </source>
</evidence>
<comment type="caution">
    <text evidence="1">The sequence shown here is derived from an EMBL/GenBank/DDBJ whole genome shotgun (WGS) entry which is preliminary data.</text>
</comment>
<accession>A0A1Y2CU42</accession>
<dbReference type="AlphaFoldDB" id="A0A1Y2CU42"/>
<dbReference type="OrthoDB" id="2112097at2759"/>
<evidence type="ECO:0000313" key="1">
    <source>
        <dbReference type="EMBL" id="ORY50512.1"/>
    </source>
</evidence>
<protein>
    <submittedName>
        <fullName evidence="1">Uncharacterized protein</fullName>
    </submittedName>
</protein>
<dbReference type="Proteomes" id="UP000193642">
    <property type="component" value="Unassembled WGS sequence"/>
</dbReference>
<gene>
    <name evidence="1" type="ORF">BCR33DRAFT_781224</name>
</gene>
<proteinExistence type="predicted"/>
<dbReference type="EMBL" id="MCGO01000007">
    <property type="protein sequence ID" value="ORY50512.1"/>
    <property type="molecule type" value="Genomic_DNA"/>
</dbReference>
<organism evidence="1 2">
    <name type="scientific">Rhizoclosmatium globosum</name>
    <dbReference type="NCBI Taxonomy" id="329046"/>
    <lineage>
        <taxon>Eukaryota</taxon>
        <taxon>Fungi</taxon>
        <taxon>Fungi incertae sedis</taxon>
        <taxon>Chytridiomycota</taxon>
        <taxon>Chytridiomycota incertae sedis</taxon>
        <taxon>Chytridiomycetes</taxon>
        <taxon>Chytridiales</taxon>
        <taxon>Chytriomycetaceae</taxon>
        <taxon>Rhizoclosmatium</taxon>
    </lineage>
</organism>